<dbReference type="AlphaFoldDB" id="A0A087UDM3"/>
<evidence type="ECO:0000313" key="2">
    <source>
        <dbReference type="Proteomes" id="UP000054359"/>
    </source>
</evidence>
<organism evidence="1 2">
    <name type="scientific">Stegodyphus mimosarum</name>
    <name type="common">African social velvet spider</name>
    <dbReference type="NCBI Taxonomy" id="407821"/>
    <lineage>
        <taxon>Eukaryota</taxon>
        <taxon>Metazoa</taxon>
        <taxon>Ecdysozoa</taxon>
        <taxon>Arthropoda</taxon>
        <taxon>Chelicerata</taxon>
        <taxon>Arachnida</taxon>
        <taxon>Araneae</taxon>
        <taxon>Araneomorphae</taxon>
        <taxon>Entelegynae</taxon>
        <taxon>Eresoidea</taxon>
        <taxon>Eresidae</taxon>
        <taxon>Stegodyphus</taxon>
    </lineage>
</organism>
<evidence type="ECO:0000313" key="1">
    <source>
        <dbReference type="EMBL" id="KFM75462.1"/>
    </source>
</evidence>
<accession>A0A087UDM3</accession>
<dbReference type="OrthoDB" id="6435577at2759"/>
<keyword evidence="2" id="KW-1185">Reference proteome</keyword>
<gene>
    <name evidence="1" type="ORF">X975_23465</name>
</gene>
<feature type="non-terminal residue" evidence="1">
    <location>
        <position position="128"/>
    </location>
</feature>
<sequence length="128" mass="14516">MHTEEAVSVFGVGSLWVDAQTSMSFQGGTVNAQVYRDDILDAYVRPYVGAIGDAFLLQEDNARPHRACIVDDYLQQERIMRMEWQARSPDFRAHLRCFRKTSSCSQSAPSNLCRACNCFARAMALRFL</sequence>
<protein>
    <recommendedName>
        <fullName evidence="3">Tc1-like transposase DDE domain-containing protein</fullName>
    </recommendedName>
</protein>
<dbReference type="GO" id="GO:0003676">
    <property type="term" value="F:nucleic acid binding"/>
    <property type="evidence" value="ECO:0007669"/>
    <property type="project" value="InterPro"/>
</dbReference>
<name>A0A087UDM3_STEMI</name>
<evidence type="ECO:0008006" key="3">
    <source>
        <dbReference type="Google" id="ProtNLM"/>
    </source>
</evidence>
<dbReference type="Proteomes" id="UP000054359">
    <property type="component" value="Unassembled WGS sequence"/>
</dbReference>
<reference evidence="1 2" key="1">
    <citation type="submission" date="2013-11" db="EMBL/GenBank/DDBJ databases">
        <title>Genome sequencing of Stegodyphus mimosarum.</title>
        <authorList>
            <person name="Bechsgaard J."/>
        </authorList>
    </citation>
    <scope>NUCLEOTIDE SEQUENCE [LARGE SCALE GENOMIC DNA]</scope>
</reference>
<dbReference type="EMBL" id="KK119360">
    <property type="protein sequence ID" value="KFM75462.1"/>
    <property type="molecule type" value="Genomic_DNA"/>
</dbReference>
<dbReference type="Gene3D" id="3.30.420.10">
    <property type="entry name" value="Ribonuclease H-like superfamily/Ribonuclease H"/>
    <property type="match status" value="1"/>
</dbReference>
<dbReference type="InterPro" id="IPR036397">
    <property type="entry name" value="RNaseH_sf"/>
</dbReference>
<proteinExistence type="predicted"/>